<evidence type="ECO:0000256" key="3">
    <source>
        <dbReference type="ARBA" id="ARBA00022692"/>
    </source>
</evidence>
<dbReference type="PANTHER" id="PTHR30485">
    <property type="entry name" value="NI/FE-HYDROGENASE 1 B-TYPE CYTOCHROME SUBUNIT"/>
    <property type="match status" value="1"/>
</dbReference>
<evidence type="ECO:0000259" key="7">
    <source>
        <dbReference type="Pfam" id="PF01292"/>
    </source>
</evidence>
<dbReference type="RefSeq" id="WP_152214824.1">
    <property type="nucleotide sequence ID" value="NZ_WESC01000003.1"/>
</dbReference>
<dbReference type="SUPFAM" id="SSF81342">
    <property type="entry name" value="Transmembrane di-heme cytochromes"/>
    <property type="match status" value="1"/>
</dbReference>
<name>A0A6N6VKM0_9HYPH</name>
<feature type="transmembrane region" description="Helical" evidence="6">
    <location>
        <begin position="53"/>
        <end position="71"/>
    </location>
</feature>
<dbReference type="Pfam" id="PF01292">
    <property type="entry name" value="Ni_hydr_CYTB"/>
    <property type="match status" value="1"/>
</dbReference>
<protein>
    <submittedName>
        <fullName evidence="8">Cytochrome B</fullName>
    </submittedName>
</protein>
<keyword evidence="2" id="KW-1003">Cell membrane</keyword>
<sequence>MSPALETLDAGREMRPATVRVWDPLVRIFHWSLVIAFATAWATGDELQSVHEIAGYTIAGLVGIRLVWGLVGSTHARFSDFIYRPSTVIRYLFDTVLFRAKRYIGHNPAGGAMVMALLAMLAALCGTGIMMTTDAFWGIEWVEEVHEALANLALILVGLHIAGVFVASAEHKENLVRAMFTGRKRAE</sequence>
<dbReference type="InterPro" id="IPR051542">
    <property type="entry name" value="Hydrogenase_cytochrome"/>
</dbReference>
<evidence type="ECO:0000256" key="6">
    <source>
        <dbReference type="SAM" id="Phobius"/>
    </source>
</evidence>
<comment type="caution">
    <text evidence="8">The sequence shown here is derived from an EMBL/GenBank/DDBJ whole genome shotgun (WGS) entry which is preliminary data.</text>
</comment>
<dbReference type="GO" id="GO:0009055">
    <property type="term" value="F:electron transfer activity"/>
    <property type="evidence" value="ECO:0007669"/>
    <property type="project" value="InterPro"/>
</dbReference>
<keyword evidence="4 6" id="KW-1133">Transmembrane helix</keyword>
<dbReference type="GO" id="GO:0020037">
    <property type="term" value="F:heme binding"/>
    <property type="evidence" value="ECO:0007669"/>
    <property type="project" value="TreeGrafter"/>
</dbReference>
<evidence type="ECO:0000313" key="8">
    <source>
        <dbReference type="EMBL" id="KAB7741521.1"/>
    </source>
</evidence>
<gene>
    <name evidence="8" type="ORF">F2P47_03690</name>
</gene>
<comment type="subcellular location">
    <subcellularLocation>
        <location evidence="1">Cell membrane</location>
        <topology evidence="1">Multi-pass membrane protein</topology>
    </subcellularLocation>
</comment>
<keyword evidence="5 6" id="KW-0472">Membrane</keyword>
<reference evidence="8 9" key="1">
    <citation type="submission" date="2019-09" db="EMBL/GenBank/DDBJ databases">
        <title>Parvibaculum sedimenti sp. nov., isolated from sediment.</title>
        <authorList>
            <person name="Wang Y."/>
        </authorList>
    </citation>
    <scope>NUCLEOTIDE SEQUENCE [LARGE SCALE GENOMIC DNA]</scope>
    <source>
        <strain evidence="8 9">HXT-9</strain>
    </source>
</reference>
<feature type="transmembrane region" description="Helical" evidence="6">
    <location>
        <begin position="21"/>
        <end position="41"/>
    </location>
</feature>
<feature type="domain" description="Cytochrome b561 bacterial/Ni-hydrogenase" evidence="7">
    <location>
        <begin position="21"/>
        <end position="182"/>
    </location>
</feature>
<evidence type="ECO:0000256" key="1">
    <source>
        <dbReference type="ARBA" id="ARBA00004651"/>
    </source>
</evidence>
<dbReference type="Gene3D" id="1.20.950.20">
    <property type="entry name" value="Transmembrane di-heme cytochromes, Chain C"/>
    <property type="match status" value="1"/>
</dbReference>
<dbReference type="GO" id="GO:0005886">
    <property type="term" value="C:plasma membrane"/>
    <property type="evidence" value="ECO:0007669"/>
    <property type="project" value="UniProtKB-SubCell"/>
</dbReference>
<feature type="transmembrane region" description="Helical" evidence="6">
    <location>
        <begin position="109"/>
        <end position="129"/>
    </location>
</feature>
<feature type="transmembrane region" description="Helical" evidence="6">
    <location>
        <begin position="149"/>
        <end position="169"/>
    </location>
</feature>
<keyword evidence="3 6" id="KW-0812">Transmembrane</keyword>
<evidence type="ECO:0000256" key="5">
    <source>
        <dbReference type="ARBA" id="ARBA00023136"/>
    </source>
</evidence>
<proteinExistence type="predicted"/>
<accession>A0A6N6VKM0</accession>
<dbReference type="AlphaFoldDB" id="A0A6N6VKM0"/>
<dbReference type="InterPro" id="IPR016174">
    <property type="entry name" value="Di-haem_cyt_TM"/>
</dbReference>
<evidence type="ECO:0000256" key="2">
    <source>
        <dbReference type="ARBA" id="ARBA00022475"/>
    </source>
</evidence>
<dbReference type="InterPro" id="IPR011577">
    <property type="entry name" value="Cyt_b561_bac/Ni-Hgenase"/>
</dbReference>
<evidence type="ECO:0000256" key="4">
    <source>
        <dbReference type="ARBA" id="ARBA00022989"/>
    </source>
</evidence>
<organism evidence="8 9">
    <name type="scientific">Parvibaculum sedimenti</name>
    <dbReference type="NCBI Taxonomy" id="2608632"/>
    <lineage>
        <taxon>Bacteria</taxon>
        <taxon>Pseudomonadati</taxon>
        <taxon>Pseudomonadota</taxon>
        <taxon>Alphaproteobacteria</taxon>
        <taxon>Hyphomicrobiales</taxon>
        <taxon>Parvibaculaceae</taxon>
        <taxon>Parvibaculum</taxon>
    </lineage>
</organism>
<dbReference type="GO" id="GO:0022904">
    <property type="term" value="P:respiratory electron transport chain"/>
    <property type="evidence" value="ECO:0007669"/>
    <property type="project" value="InterPro"/>
</dbReference>
<keyword evidence="9" id="KW-1185">Reference proteome</keyword>
<evidence type="ECO:0000313" key="9">
    <source>
        <dbReference type="Proteomes" id="UP000468901"/>
    </source>
</evidence>
<dbReference type="EMBL" id="WESC01000003">
    <property type="protein sequence ID" value="KAB7741521.1"/>
    <property type="molecule type" value="Genomic_DNA"/>
</dbReference>
<dbReference type="Proteomes" id="UP000468901">
    <property type="component" value="Unassembled WGS sequence"/>
</dbReference>
<dbReference type="PANTHER" id="PTHR30485:SF2">
    <property type="entry name" value="BLL0597 PROTEIN"/>
    <property type="match status" value="1"/>
</dbReference>